<proteinExistence type="predicted"/>
<gene>
    <name evidence="2" type="ORF">GIB67_023664</name>
</gene>
<organism evidence="2 3">
    <name type="scientific">Kingdonia uniflora</name>
    <dbReference type="NCBI Taxonomy" id="39325"/>
    <lineage>
        <taxon>Eukaryota</taxon>
        <taxon>Viridiplantae</taxon>
        <taxon>Streptophyta</taxon>
        <taxon>Embryophyta</taxon>
        <taxon>Tracheophyta</taxon>
        <taxon>Spermatophyta</taxon>
        <taxon>Magnoliopsida</taxon>
        <taxon>Ranunculales</taxon>
        <taxon>Circaeasteraceae</taxon>
        <taxon>Kingdonia</taxon>
    </lineage>
</organism>
<keyword evidence="3" id="KW-1185">Reference proteome</keyword>
<reference evidence="2 3" key="1">
    <citation type="journal article" date="2020" name="IScience">
        <title>Genome Sequencing of the Endangered Kingdonia uniflora (Circaeasteraceae, Ranunculales) Reveals Potential Mechanisms of Evolutionary Specialization.</title>
        <authorList>
            <person name="Sun Y."/>
            <person name="Deng T."/>
            <person name="Zhang A."/>
            <person name="Moore M.J."/>
            <person name="Landis J.B."/>
            <person name="Lin N."/>
            <person name="Zhang H."/>
            <person name="Zhang X."/>
            <person name="Huang J."/>
            <person name="Zhang X."/>
            <person name="Sun H."/>
            <person name="Wang H."/>
        </authorList>
    </citation>
    <scope>NUCLEOTIDE SEQUENCE [LARGE SCALE GENOMIC DNA]</scope>
    <source>
        <strain evidence="2">TB1705</strain>
        <tissue evidence="2">Leaf</tissue>
    </source>
</reference>
<dbReference type="EMBL" id="JACGCM010001549">
    <property type="protein sequence ID" value="KAF6153887.1"/>
    <property type="molecule type" value="Genomic_DNA"/>
</dbReference>
<feature type="region of interest" description="Disordered" evidence="1">
    <location>
        <begin position="1"/>
        <end position="20"/>
    </location>
</feature>
<feature type="compositionally biased region" description="Low complexity" evidence="1">
    <location>
        <begin position="74"/>
        <end position="86"/>
    </location>
</feature>
<name>A0A7J7MGA1_9MAGN</name>
<accession>A0A7J7MGA1</accession>
<evidence type="ECO:0000313" key="2">
    <source>
        <dbReference type="EMBL" id="KAF6153887.1"/>
    </source>
</evidence>
<feature type="region of interest" description="Disordered" evidence="1">
    <location>
        <begin position="63"/>
        <end position="86"/>
    </location>
</feature>
<dbReference type="Proteomes" id="UP000541444">
    <property type="component" value="Unassembled WGS sequence"/>
</dbReference>
<protein>
    <submittedName>
        <fullName evidence="2">Uncharacterized protein</fullName>
    </submittedName>
</protein>
<sequence length="170" mass="18392">MSGPADDVPDHENPDSTHEIGVKTVVHSYDGTNVLCKNNKDLKYEPPIQEQLPWYPKSFHPSDPSYSAPEYPAEHAASARNSASRENLTTSACLGRDNMVVDDYAVQSFESHISTRDSGGFVTVGNSSIFVSGVKALELGLEVIEKISGYAAQVMALANHKILGMNSINP</sequence>
<feature type="compositionally biased region" description="Basic and acidic residues" evidence="1">
    <location>
        <begin position="8"/>
        <end position="20"/>
    </location>
</feature>
<dbReference type="AlphaFoldDB" id="A0A7J7MGA1"/>
<comment type="caution">
    <text evidence="2">The sequence shown here is derived from an EMBL/GenBank/DDBJ whole genome shotgun (WGS) entry which is preliminary data.</text>
</comment>
<evidence type="ECO:0000313" key="3">
    <source>
        <dbReference type="Proteomes" id="UP000541444"/>
    </source>
</evidence>
<evidence type="ECO:0000256" key="1">
    <source>
        <dbReference type="SAM" id="MobiDB-lite"/>
    </source>
</evidence>